<evidence type="ECO:0000313" key="3">
    <source>
        <dbReference type="Proteomes" id="UP000321595"/>
    </source>
</evidence>
<dbReference type="PANTHER" id="PTHR34289">
    <property type="entry name" value="PROTEIN, PUTATIVE (DUF819)-RELATED"/>
    <property type="match status" value="1"/>
</dbReference>
<proteinExistence type="predicted"/>
<reference evidence="2 3" key="1">
    <citation type="submission" date="2019-08" db="EMBL/GenBank/DDBJ databases">
        <authorList>
            <person name="Liang Q."/>
        </authorList>
    </citation>
    <scope>NUCLEOTIDE SEQUENCE [LARGE SCALE GENOMIC DNA]</scope>
    <source>
        <strain evidence="2 3">V1718</strain>
    </source>
</reference>
<dbReference type="RefSeq" id="WP_146963705.1">
    <property type="nucleotide sequence ID" value="NZ_CP042467.1"/>
</dbReference>
<keyword evidence="1" id="KW-0472">Membrane</keyword>
<feature type="transmembrane region" description="Helical" evidence="1">
    <location>
        <begin position="339"/>
        <end position="361"/>
    </location>
</feature>
<keyword evidence="1" id="KW-0812">Transmembrane</keyword>
<sequence>MYTILALFVVFALFMPLVALKLSKKYAWAGFLGPAVLSYAFGILLATVFKAPEMLKSIAEGLIPLAIPMLLFPCDVRGWLARSPRGIASFLMACAAVFVSAMIAGLLFKDVPNVAMLAAMFTGTYTGGTPNLMAIGVALEAPTELFLIANASDVAVGGTYLIFVLAIGRWTFSKILPVREDEDFQSPLFENSPWSAKDGALAFVLSILVSAVSVGAVMIVLKELHVAWIFMVLTSLSLGLSLLPKVQSLKTGELVGDYLILVFCTMIGSMTGLDVLLAALGPVMLLTATILGLAVSMHLVLAKLFKIDVDTFLISSAAALFGPAFVPIIATRVRSHDAILTGMTSALVGYALGNYLGMLVFEVLS</sequence>
<feature type="transmembrane region" description="Helical" evidence="1">
    <location>
        <begin position="115"/>
        <end position="139"/>
    </location>
</feature>
<feature type="transmembrane region" description="Helical" evidence="1">
    <location>
        <begin position="61"/>
        <end position="80"/>
    </location>
</feature>
<evidence type="ECO:0000313" key="2">
    <source>
        <dbReference type="EMBL" id="QED30211.1"/>
    </source>
</evidence>
<feature type="transmembrane region" description="Helical" evidence="1">
    <location>
        <begin position="86"/>
        <end position="108"/>
    </location>
</feature>
<dbReference type="Pfam" id="PF05684">
    <property type="entry name" value="DUF819"/>
    <property type="match status" value="1"/>
</dbReference>
<feature type="transmembrane region" description="Helical" evidence="1">
    <location>
        <begin position="29"/>
        <end position="49"/>
    </location>
</feature>
<feature type="transmembrane region" description="Helical" evidence="1">
    <location>
        <begin position="145"/>
        <end position="167"/>
    </location>
</feature>
<dbReference type="Proteomes" id="UP000321595">
    <property type="component" value="Chromosome"/>
</dbReference>
<dbReference type="InterPro" id="IPR008537">
    <property type="entry name" value="DUF819"/>
</dbReference>
<feature type="transmembrane region" description="Helical" evidence="1">
    <location>
        <begin position="279"/>
        <end position="300"/>
    </location>
</feature>
<evidence type="ECO:0000256" key="1">
    <source>
        <dbReference type="SAM" id="Phobius"/>
    </source>
</evidence>
<dbReference type="PANTHER" id="PTHR34289:SF8">
    <property type="entry name" value="DUF819 DOMAIN-CONTAINING PROTEIN"/>
    <property type="match status" value="1"/>
</dbReference>
<keyword evidence="1" id="KW-1133">Transmembrane helix</keyword>
<organism evidence="2 3">
    <name type="scientific">Microvenator marinus</name>
    <dbReference type="NCBI Taxonomy" id="2600177"/>
    <lineage>
        <taxon>Bacteria</taxon>
        <taxon>Deltaproteobacteria</taxon>
        <taxon>Bradymonadales</taxon>
        <taxon>Microvenatoraceae</taxon>
        <taxon>Microvenator</taxon>
    </lineage>
</organism>
<dbReference type="AlphaFoldDB" id="A0A5B8XYB5"/>
<feature type="transmembrane region" description="Helical" evidence="1">
    <location>
        <begin position="226"/>
        <end position="243"/>
    </location>
</feature>
<keyword evidence="3" id="KW-1185">Reference proteome</keyword>
<gene>
    <name evidence="2" type="ORF">FRD01_23860</name>
</gene>
<protein>
    <submittedName>
        <fullName evidence="2">DUF819 family protein</fullName>
    </submittedName>
</protein>
<accession>A0A5B8XYB5</accession>
<feature type="transmembrane region" description="Helical" evidence="1">
    <location>
        <begin position="255"/>
        <end position="273"/>
    </location>
</feature>
<feature type="transmembrane region" description="Helical" evidence="1">
    <location>
        <begin position="312"/>
        <end position="333"/>
    </location>
</feature>
<dbReference type="EMBL" id="CP042467">
    <property type="protein sequence ID" value="QED30211.1"/>
    <property type="molecule type" value="Genomic_DNA"/>
</dbReference>
<name>A0A5B8XYB5_9DELT</name>
<feature type="transmembrane region" description="Helical" evidence="1">
    <location>
        <begin position="200"/>
        <end position="220"/>
    </location>
</feature>
<dbReference type="KEGG" id="bbae:FRD01_23860"/>
<dbReference type="OrthoDB" id="653763at2"/>